<dbReference type="RefSeq" id="WP_024745954.1">
    <property type="nucleotide sequence ID" value="NZ_CP011532.1"/>
</dbReference>
<reference evidence="1" key="1">
    <citation type="submission" date="2015-01" db="EMBL/GenBank/DDBJ databases">
        <title>Population genomics of rice bacterial leaf blight strains from India.</title>
        <authorList>
            <person name="Midha S."/>
            <person name="Anil M.G."/>
            <person name="Mishra D."/>
            <person name="Brahma K."/>
            <person name="Laha G.S."/>
            <person name="Sundaram R.M."/>
            <person name="Sonti R.V."/>
            <person name="Patil P.B."/>
        </authorList>
    </citation>
    <scope>NUCLEOTIDE SEQUENCE</scope>
    <source>
        <strain evidence="1">BXO512</strain>
    </source>
</reference>
<dbReference type="EMBL" id="JXEA01000247">
    <property type="protein sequence ID" value="OLG87727.1"/>
    <property type="molecule type" value="Genomic_DNA"/>
</dbReference>
<proteinExistence type="predicted"/>
<gene>
    <name evidence="1" type="ORF">BXO512_17010</name>
</gene>
<dbReference type="AlphaFoldDB" id="A0A854CI34"/>
<sequence>MTERILHFEDLQRIYAPDGPRPQVASVVRWADRTGIRYQYDRRGRIWTTLDAINASLGLVTAANQEQHQDEDLI</sequence>
<evidence type="ECO:0000313" key="1">
    <source>
        <dbReference type="EMBL" id="OLG87727.1"/>
    </source>
</evidence>
<accession>A0A854CI34</accession>
<protein>
    <submittedName>
        <fullName evidence="1">Uncharacterized protein</fullName>
    </submittedName>
</protein>
<organism evidence="1">
    <name type="scientific">Xanthomonas oryzae pv. oryzae</name>
    <dbReference type="NCBI Taxonomy" id="64187"/>
    <lineage>
        <taxon>Bacteria</taxon>
        <taxon>Pseudomonadati</taxon>
        <taxon>Pseudomonadota</taxon>
        <taxon>Gammaproteobacteria</taxon>
        <taxon>Lysobacterales</taxon>
        <taxon>Lysobacteraceae</taxon>
        <taxon>Xanthomonas</taxon>
    </lineage>
</organism>
<name>A0A854CI34_XANOO</name>
<comment type="caution">
    <text evidence="1">The sequence shown here is derived from an EMBL/GenBank/DDBJ whole genome shotgun (WGS) entry which is preliminary data.</text>
</comment>